<evidence type="ECO:0000313" key="1">
    <source>
        <dbReference type="EMBL" id="JAH18701.1"/>
    </source>
</evidence>
<proteinExistence type="predicted"/>
<dbReference type="EMBL" id="GBXM01073131">
    <property type="protein sequence ID" value="JAH35446.1"/>
    <property type="molecule type" value="Transcribed_RNA"/>
</dbReference>
<sequence>MALNTYGLGFRVNIPGSDPLFLNKLVLYYNPLHG</sequence>
<protein>
    <submittedName>
        <fullName evidence="1">Uncharacterized protein</fullName>
    </submittedName>
</protein>
<name>A0A0E9QP34_ANGAN</name>
<dbReference type="AlphaFoldDB" id="A0A0E9QP34"/>
<reference evidence="1" key="1">
    <citation type="submission" date="2014-11" db="EMBL/GenBank/DDBJ databases">
        <authorList>
            <person name="Amaro Gonzalez C."/>
        </authorList>
    </citation>
    <scope>NUCLEOTIDE SEQUENCE</scope>
</reference>
<organism evidence="1">
    <name type="scientific">Anguilla anguilla</name>
    <name type="common">European freshwater eel</name>
    <name type="synonym">Muraena anguilla</name>
    <dbReference type="NCBI Taxonomy" id="7936"/>
    <lineage>
        <taxon>Eukaryota</taxon>
        <taxon>Metazoa</taxon>
        <taxon>Chordata</taxon>
        <taxon>Craniata</taxon>
        <taxon>Vertebrata</taxon>
        <taxon>Euteleostomi</taxon>
        <taxon>Actinopterygii</taxon>
        <taxon>Neopterygii</taxon>
        <taxon>Teleostei</taxon>
        <taxon>Anguilliformes</taxon>
        <taxon>Anguillidae</taxon>
        <taxon>Anguilla</taxon>
    </lineage>
</organism>
<reference evidence="1" key="2">
    <citation type="journal article" date="2015" name="Fish Shellfish Immunol.">
        <title>Early steps in the European eel (Anguilla anguilla)-Vibrio vulnificus interaction in the gills: Role of the RtxA13 toxin.</title>
        <authorList>
            <person name="Callol A."/>
            <person name="Pajuelo D."/>
            <person name="Ebbesson L."/>
            <person name="Teles M."/>
            <person name="MacKenzie S."/>
            <person name="Amaro C."/>
        </authorList>
    </citation>
    <scope>NUCLEOTIDE SEQUENCE</scope>
</reference>
<accession>A0A0E9QP34</accession>
<dbReference type="EMBL" id="GBXM01089876">
    <property type="protein sequence ID" value="JAH18701.1"/>
    <property type="molecule type" value="Transcribed_RNA"/>
</dbReference>